<dbReference type="RefSeq" id="XP_016987330.1">
    <property type="nucleotide sequence ID" value="XM_017131841.1"/>
</dbReference>
<feature type="compositionally biased region" description="Polar residues" evidence="2">
    <location>
        <begin position="2470"/>
        <end position="2483"/>
    </location>
</feature>
<dbReference type="PANTHER" id="PTHR15572">
    <property type="entry name" value="GLIOMA TUMOR SUPPRESSOR CANDIDATE REGION GENE 1"/>
    <property type="match status" value="1"/>
</dbReference>
<feature type="compositionally biased region" description="Low complexity" evidence="2">
    <location>
        <begin position="26"/>
        <end position="45"/>
    </location>
</feature>
<feature type="compositionally biased region" description="Polar residues" evidence="2">
    <location>
        <begin position="975"/>
        <end position="989"/>
    </location>
</feature>
<feature type="region of interest" description="Disordered" evidence="2">
    <location>
        <begin position="1953"/>
        <end position="1979"/>
    </location>
</feature>
<dbReference type="InterPro" id="IPR052438">
    <property type="entry name" value="Chromatin_remod/trans_coact"/>
</dbReference>
<feature type="compositionally biased region" description="Low complexity" evidence="2">
    <location>
        <begin position="1744"/>
        <end position="1779"/>
    </location>
</feature>
<feature type="compositionally biased region" description="Low complexity" evidence="2">
    <location>
        <begin position="2093"/>
        <end position="2102"/>
    </location>
</feature>
<gene>
    <name evidence="4" type="primary">LOC108050261</name>
</gene>
<keyword evidence="4" id="KW-0675">Receptor</keyword>
<feature type="region of interest" description="Disordered" evidence="2">
    <location>
        <begin position="2513"/>
        <end position="2546"/>
    </location>
</feature>
<feature type="region of interest" description="Disordered" evidence="2">
    <location>
        <begin position="1596"/>
        <end position="1620"/>
    </location>
</feature>
<evidence type="ECO:0000313" key="4">
    <source>
        <dbReference type="RefSeq" id="XP_016987330.1"/>
    </source>
</evidence>
<feature type="compositionally biased region" description="Low complexity" evidence="2">
    <location>
        <begin position="2636"/>
        <end position="2659"/>
    </location>
</feature>
<accession>A0A6P4FA98</accession>
<feature type="compositionally biased region" description="Low complexity" evidence="2">
    <location>
        <begin position="237"/>
        <end position="250"/>
    </location>
</feature>
<feature type="compositionally biased region" description="Low complexity" evidence="2">
    <location>
        <begin position="1178"/>
        <end position="1196"/>
    </location>
</feature>
<feature type="compositionally biased region" description="Low complexity" evidence="2">
    <location>
        <begin position="662"/>
        <end position="671"/>
    </location>
</feature>
<feature type="compositionally biased region" description="Low complexity" evidence="2">
    <location>
        <begin position="2728"/>
        <end position="2742"/>
    </location>
</feature>
<feature type="region of interest" description="Disordered" evidence="2">
    <location>
        <begin position="623"/>
        <end position="679"/>
    </location>
</feature>
<feature type="region of interest" description="Disordered" evidence="2">
    <location>
        <begin position="2691"/>
        <end position="2761"/>
    </location>
</feature>
<feature type="compositionally biased region" description="Low complexity" evidence="2">
    <location>
        <begin position="262"/>
        <end position="271"/>
    </location>
</feature>
<feature type="compositionally biased region" description="Low complexity" evidence="2">
    <location>
        <begin position="374"/>
        <end position="384"/>
    </location>
</feature>
<evidence type="ECO:0000256" key="2">
    <source>
        <dbReference type="SAM" id="MobiDB-lite"/>
    </source>
</evidence>
<feature type="region of interest" description="Disordered" evidence="2">
    <location>
        <begin position="1169"/>
        <end position="1196"/>
    </location>
</feature>
<feature type="region of interest" description="Disordered" evidence="2">
    <location>
        <begin position="2282"/>
        <end position="2316"/>
    </location>
</feature>
<feature type="region of interest" description="Disordered" evidence="2">
    <location>
        <begin position="322"/>
        <end position="349"/>
    </location>
</feature>
<feature type="compositionally biased region" description="Low complexity" evidence="2">
    <location>
        <begin position="398"/>
        <end position="412"/>
    </location>
</feature>
<dbReference type="GO" id="GO:0016514">
    <property type="term" value="C:SWI/SNF complex"/>
    <property type="evidence" value="ECO:0007669"/>
    <property type="project" value="TreeGrafter"/>
</dbReference>
<feature type="compositionally biased region" description="Polar residues" evidence="2">
    <location>
        <begin position="623"/>
        <end position="648"/>
    </location>
</feature>
<feature type="compositionally biased region" description="Low complexity" evidence="2">
    <location>
        <begin position="322"/>
        <end position="348"/>
    </location>
</feature>
<sequence length="2975" mass="318845">MSRRQSLDRPGILSPPGPFLTPSPSPSISASPRLQPSPSLSPFPQDVVLVAGGSQVNANSNPQEHERKAATPGRRQSIHQFTNGSPNAGTVVFQPSPSQSPAAATTVIGVTSGGLIATAAGGTGVGLSAGVGAGSSSGVGVALHSNAIGNELNATLVGSNNIQLNKKGTKRAAQQQQQQQQQQLGHQIFSSAVAPTSISSATAVAAGGGGYGQFNATVISTPTSFATAGSVVGSSAKGTTKGQKGQQQQQFQHYQSSSPLIADSPIPSPSGAIAAAAIKPPTPQPQQMQMLPQQFTISQQPQQQQQAQQVFQFIQGPQGQLIATTPQQQQQQQQHQQQAQPLQQQQQHRFVSNAAVTGIPTGKTGKAPQQILPKPQQEMQQQKKGSTAGGAQISQSPQQAGQSNNPTQQQQQQILLPATTNQPQQLLLNQMPVLVQQNPQGVQLILRPPTPQLTTAPSLVIQQNARGQPQLQTQPAQQQLLRIVGTNGATMQLAAAPTFIVSSQANLIHQTAAGQFQSAIKSGTQLTGLHAALAQAQAQAQAQAPRSQPFATTATLNTQLLGQSVAAQLQNLQLAAAQIQMPNGLTAISQLPAHLQQSLGGATINLNQLNGAHIQQIANAFQTPQAPGTNSGGASSTTELFTQSSSVTPEPLRQPTPVPLMQQQERQQQTQHMIGMNHQQQSSLEILQLQQQQAQIQQLQHQLQQTQSQVQQAQQSVQATTVTETKKKPRPRKKKQPPAPVPTPPAAAPTVVPIEVRPPTPQKVAIAATPTPPQTLRVKTPSPPPTTIQRSSNGKLDLGDVMKFCGITGDDDDDEDYGMGLDSGLASESEPAQAAQATASGAGTTGSSSGDIMISIPNQNGSDGLPFTLTIPAPQSQQLQPSTASQAAGNESATEIPNILIKIDPSAEAAVPPFGLSTPRLPTAEEIQKQAQQHLAQQAAAAAAAAKATTTATPTINISLPSMTLQPQVTPAPIVTSTPPVNSNPVSTTAAVRPRRKPAVRRNAKKPEVVTSSGSTLISSSSGTTTTISSSTSTILNSSQPTTVNTITLTTPSPVSTSSNPTLMLTHGTSTAVPSQIGNIQISQVHNHHQSTMPVSSAVENKIQIMPILPPGATVMGGTPGAGSHAPAGQSTQLVFQPTVPSVAPTISTESTGFKLSSDGRQMQLVAIPQATPPPPTASASQPSVSTPTPALTAGGATILPPQLTGMPANVSVSVGSPASAAALVPQLTGSLTLTVSEQCERLILRHDPNNPQDHQSQLILQALLKGALPNVTIINEPTRVDPNKPSPTPMLQPQQQVIQIPQPLAPPQPILQQQQSLAKVSTAPKIEVKMTNNRKLSGQGAHPASSMLGTTSTTTTMSTMKPPATIPAKPNEVLSFPQLPLNSQVLIQQQPMIPAQLQPQMQPVTVPVTLPTQPATISVPIPSPAPAPQLANNGQQRYIALPPIDPSTQQLFCLNSVTNQITAMSAGQTAASIGPTERLLIAPAGINAQQLAQCLQLGQLHFNDVNPLPAQQQQQPHPPASSSMTLSMPLRPQPPQQQIVHPIQPVTNGLAITTTASSTLTTTTSTTSSTTTVTKQVANVAPIIDQSKAKLEPAKAATSGAGGGAVVKKKPVRKPKATPTNASELANLKNAGVVKPMPKLDPLSQKPNNNPVQIVQPNVASGKQMIVVGSSSCTTTTTTTMSASIQPFQTTSGTKLVGVTVPMQQQQPTGTAAILQQQQQQRTSFSLTATTVATPAPMPSPSVTPGVSQIQMQQLPPQQVQQQQQLQPQQQQQLQAPKPQQPQPNTVSRVQTIQLTPQMQQVFKQVQMQIQFLTIKLQNKTAFLPVSPEIDPATIAAYNKPMTDVEINLALQRLFAEQHRILASGKEVPTPEGMLPTANGNGGFSLMAQPVQHQQQQLQATAPEPLKTIVPANVVQPNNHSSTSASGATTVVAAAPNAQQNITQRIHIYPMQHQQQQQQQAGNKLKQAQAKPQQEQQQTQLLIKPKEPANRNKANNQQLQQNPQQLQQQPTNGSINMLPQKVNMLPIVQQQQQQQHQQPQQQQQPLLNKSGPPPLIFASSTNLINTSMSSNTLTSNSVMQVNNMLPMPPLQPQQQQPHQQLQQQPTPILPPVPSAMGVGVGVVPGPIGTLVPTLPTIPSLPLYLPNKMDEMPTQKPKIARLSLFVRQLEVDQESCLKPDYVKPFRTKDEAVKRLIRYHCMHENDVDLPSDEDEEFESTALGFQDKFRQLNGKFQEILMQESTLPHRTSELLQMQQLMIDDLKGEINDIRTAEKELEQQLKEEHNCEKPTLESDHQPETKVKEEIKQEPVDKSGQSADVVDTFDLLKKSADVNKAFSKTQPQQQSAVKQEENNEVCEPSVNGSVKSEGQDKESSKYIKKDYDNFDIESELTTSFIMKKVEHKAALAKSAESRYQDRNLMDQQQQQQHIKGNGVDPVDQDDGWYCLQKELNLMNNDPMQQPQPQLNGNPQHLSINRQSSQQQSHFLDNSNSNNMMTNSNHIADLFPNGCIDKSNQSTTSSSNSSCVSENHTGSNPVKTVSSCSGQREQPVVLDAEQQNEHPAISEFFSSVSDVQKSVETRLEAMFGESPVHLDVKSSSDAHDIESNLDEIFGDSKSPVANHKSKMNMWVPDATFMHQAPQQQAPQQQQQYAGPQQTSQQQHHIELNCNNNPRWMQSMEAHYSDFLSSGTSNGDLVNGGESRKRSWDSQLMGSGSDMEDDNSSKRLCTASSSSSSSPMSSQQQQHAQVPQHGLLDPDMLPSGFPQMLMEQQQQQQAQQQHNFAYSNIMDQQQQQQQHFQHSLQQQIQHQQQMHVSHMGGAPVVAGGEYDDDISRHVASAIDSILNLQNSGDSLQFSLGSILGDSMLDDQRQAGGNLPSCQQEQVIQRRRQLGEEMNDCLISGGGSAVSGVADNSSNILLEHHHQQHQMMQSHQQQPHLQHHHHQNMAQTQAQHLGQLNDFACVAGGLDDPVKSIMTS</sequence>
<dbReference type="OrthoDB" id="2556847at2759"/>
<dbReference type="PANTHER" id="PTHR15572:SF0">
    <property type="entry name" value="GLUTAMINE-RICH PROTEIN-RELATED"/>
    <property type="match status" value="1"/>
</dbReference>
<name>A0A6P4FA98_DRORH</name>
<feature type="region of interest" description="Disordered" evidence="2">
    <location>
        <begin position="2453"/>
        <end position="2483"/>
    </location>
</feature>
<feature type="domain" description="GLTSCR protein conserved" evidence="3">
    <location>
        <begin position="2172"/>
        <end position="2270"/>
    </location>
</feature>
<feature type="region of interest" description="Disordered" evidence="2">
    <location>
        <begin position="975"/>
        <end position="1038"/>
    </location>
</feature>
<feature type="region of interest" description="Disordered" evidence="2">
    <location>
        <begin position="1994"/>
        <end position="2057"/>
    </location>
</feature>
<feature type="compositionally biased region" description="Low complexity" evidence="2">
    <location>
        <begin position="1996"/>
        <end position="2011"/>
    </location>
</feature>
<feature type="compositionally biased region" description="Basic and acidic residues" evidence="2">
    <location>
        <begin position="2282"/>
        <end position="2311"/>
    </location>
</feature>
<feature type="region of interest" description="Disordered" evidence="2">
    <location>
        <begin position="233"/>
        <end position="271"/>
    </location>
</feature>
<feature type="region of interest" description="Disordered" evidence="2">
    <location>
        <begin position="773"/>
        <end position="794"/>
    </location>
</feature>
<feature type="region of interest" description="Disordered" evidence="2">
    <location>
        <begin position="2336"/>
        <end position="2374"/>
    </location>
</feature>
<evidence type="ECO:0000256" key="1">
    <source>
        <dbReference type="SAM" id="Coils"/>
    </source>
</evidence>
<feature type="region of interest" description="Disordered" evidence="2">
    <location>
        <begin position="2083"/>
        <end position="2102"/>
    </location>
</feature>
<dbReference type="InterPro" id="IPR015671">
    <property type="entry name" value="GSCR1_dom"/>
</dbReference>
<reference evidence="4" key="1">
    <citation type="submission" date="2025-08" db="UniProtKB">
        <authorList>
            <consortium name="RefSeq"/>
        </authorList>
    </citation>
    <scope>IDENTIFICATION</scope>
</reference>
<feature type="compositionally biased region" description="Low complexity" evidence="2">
    <location>
        <begin position="1011"/>
        <end position="1038"/>
    </location>
</feature>
<feature type="region of interest" description="Disordered" evidence="2">
    <location>
        <begin position="1"/>
        <end position="78"/>
    </location>
</feature>
<proteinExistence type="predicted"/>
<feature type="compositionally biased region" description="Basic residues" evidence="2">
    <location>
        <begin position="727"/>
        <end position="736"/>
    </location>
</feature>
<feature type="compositionally biased region" description="Basic residues" evidence="2">
    <location>
        <begin position="1608"/>
        <end position="1617"/>
    </location>
</feature>
<feature type="compositionally biased region" description="Polar residues" evidence="2">
    <location>
        <begin position="2524"/>
        <end position="2545"/>
    </location>
</feature>
<feature type="region of interest" description="Disordered" evidence="2">
    <location>
        <begin position="719"/>
        <end position="751"/>
    </location>
</feature>
<feature type="region of interest" description="Disordered" evidence="2">
    <location>
        <begin position="2920"/>
        <end position="2948"/>
    </location>
</feature>
<feature type="region of interest" description="Disordered" evidence="2">
    <location>
        <begin position="820"/>
        <end position="870"/>
    </location>
</feature>
<feature type="compositionally biased region" description="Low complexity" evidence="2">
    <location>
        <begin position="2453"/>
        <end position="2469"/>
    </location>
</feature>
<feature type="region of interest" description="Disordered" evidence="2">
    <location>
        <begin position="1509"/>
        <end position="1537"/>
    </location>
</feature>
<dbReference type="Pfam" id="PF15249">
    <property type="entry name" value="GLTSCR1"/>
    <property type="match status" value="1"/>
</dbReference>
<feature type="compositionally biased region" description="Low complexity" evidence="2">
    <location>
        <begin position="2030"/>
        <end position="2046"/>
    </location>
</feature>
<feature type="compositionally biased region" description="Polar residues" evidence="2">
    <location>
        <begin position="2336"/>
        <end position="2347"/>
    </location>
</feature>
<feature type="compositionally biased region" description="Low complexity" evidence="2">
    <location>
        <begin position="2513"/>
        <end position="2523"/>
    </location>
</feature>
<feature type="compositionally biased region" description="Low complexity" evidence="2">
    <location>
        <begin position="2924"/>
        <end position="2935"/>
    </location>
</feature>
<feature type="region of interest" description="Disordered" evidence="2">
    <location>
        <begin position="374"/>
        <end position="412"/>
    </location>
</feature>
<feature type="compositionally biased region" description="Low complexity" evidence="2">
    <location>
        <begin position="820"/>
        <end position="850"/>
    </location>
</feature>
<feature type="region of interest" description="Disordered" evidence="2">
    <location>
        <begin position="2636"/>
        <end position="2660"/>
    </location>
</feature>
<feature type="compositionally biased region" description="Pro residues" evidence="2">
    <location>
        <begin position="737"/>
        <end position="747"/>
    </location>
</feature>
<evidence type="ECO:0000259" key="3">
    <source>
        <dbReference type="Pfam" id="PF15249"/>
    </source>
</evidence>
<feature type="compositionally biased region" description="Pro residues" evidence="2">
    <location>
        <begin position="13"/>
        <end position="25"/>
    </location>
</feature>
<keyword evidence="1" id="KW-0175">Coiled coil</keyword>
<organism evidence="4">
    <name type="scientific">Drosophila rhopaloa</name>
    <name type="common">Fruit fly</name>
    <dbReference type="NCBI Taxonomy" id="1041015"/>
    <lineage>
        <taxon>Eukaryota</taxon>
        <taxon>Metazoa</taxon>
        <taxon>Ecdysozoa</taxon>
        <taxon>Arthropoda</taxon>
        <taxon>Hexapoda</taxon>
        <taxon>Insecta</taxon>
        <taxon>Pterygota</taxon>
        <taxon>Neoptera</taxon>
        <taxon>Endopterygota</taxon>
        <taxon>Diptera</taxon>
        <taxon>Brachycera</taxon>
        <taxon>Muscomorpha</taxon>
        <taxon>Ephydroidea</taxon>
        <taxon>Drosophilidae</taxon>
        <taxon>Drosophila</taxon>
        <taxon>Sophophora</taxon>
    </lineage>
</organism>
<protein>
    <submittedName>
        <fullName evidence="4">Nuclear receptor coactivator 6</fullName>
    </submittedName>
</protein>
<feature type="compositionally biased region" description="Basic residues" evidence="2">
    <location>
        <begin position="993"/>
        <end position="1004"/>
    </location>
</feature>
<feature type="coiled-coil region" evidence="1">
    <location>
        <begin position="689"/>
        <end position="716"/>
    </location>
</feature>
<dbReference type="GO" id="GO:0045893">
    <property type="term" value="P:positive regulation of DNA-templated transcription"/>
    <property type="evidence" value="ECO:0007669"/>
    <property type="project" value="TreeGrafter"/>
</dbReference>
<feature type="region of interest" description="Disordered" evidence="2">
    <location>
        <begin position="1733"/>
        <end position="1789"/>
    </location>
</feature>